<evidence type="ECO:0000259" key="4">
    <source>
        <dbReference type="Pfam" id="PF20148"/>
    </source>
</evidence>
<accession>A0ABX0NFA4</accession>
<evidence type="ECO:0000259" key="5">
    <source>
        <dbReference type="Pfam" id="PF25023"/>
    </source>
</evidence>
<evidence type="ECO:0000256" key="2">
    <source>
        <dbReference type="SAM" id="MobiDB-lite"/>
    </source>
</evidence>
<dbReference type="InterPro" id="IPR022385">
    <property type="entry name" value="Rhs_assc_core"/>
</dbReference>
<dbReference type="Pfam" id="PF20148">
    <property type="entry name" value="DUF6531"/>
    <property type="match status" value="1"/>
</dbReference>
<evidence type="ECO:0000259" key="3">
    <source>
        <dbReference type="Pfam" id="PF03527"/>
    </source>
</evidence>
<evidence type="ECO:0000313" key="6">
    <source>
        <dbReference type="EMBL" id="NHZ83844.1"/>
    </source>
</evidence>
<dbReference type="NCBIfam" id="TIGR03696">
    <property type="entry name" value="Rhs_assc_core"/>
    <property type="match status" value="1"/>
</dbReference>
<comment type="caution">
    <text evidence="6">The sequence shown here is derived from an EMBL/GenBank/DDBJ whole genome shotgun (WGS) entry which is preliminary data.</text>
</comment>
<dbReference type="Pfam" id="PF05593">
    <property type="entry name" value="RHS_repeat"/>
    <property type="match status" value="2"/>
</dbReference>
<protein>
    <submittedName>
        <fullName evidence="6">DUF4150 domain-containing protein</fullName>
    </submittedName>
</protein>
<dbReference type="RefSeq" id="WP_167093909.1">
    <property type="nucleotide sequence ID" value="NZ_WHJG01000065.1"/>
</dbReference>
<dbReference type="InterPro" id="IPR050708">
    <property type="entry name" value="T6SS_VgrG/RHS"/>
</dbReference>
<keyword evidence="1" id="KW-0677">Repeat</keyword>
<dbReference type="Pfam" id="PF13665">
    <property type="entry name" value="Tox-PAAR-like"/>
    <property type="match status" value="1"/>
</dbReference>
<feature type="domain" description="Teneurin-like YD-shell" evidence="5">
    <location>
        <begin position="787"/>
        <end position="963"/>
    </location>
</feature>
<evidence type="ECO:0000313" key="7">
    <source>
        <dbReference type="Proteomes" id="UP000621455"/>
    </source>
</evidence>
<feature type="region of interest" description="Disordered" evidence="2">
    <location>
        <begin position="281"/>
        <end position="346"/>
    </location>
</feature>
<reference evidence="6 7" key="1">
    <citation type="submission" date="2019-10" db="EMBL/GenBank/DDBJ databases">
        <title>Taxonomy of Antarctic Massilia spp.: description of Massilia rubra sp. nov., Massilia aquatica sp. nov., Massilia mucilaginosa sp. nov., Massilia frigida sp. nov. isolated from streams, lakes and regoliths.</title>
        <authorList>
            <person name="Holochova P."/>
            <person name="Sedlacek I."/>
            <person name="Kralova S."/>
            <person name="Maslanova I."/>
            <person name="Busse H.-J."/>
            <person name="Stankova E."/>
            <person name="Vrbovska V."/>
            <person name="Kovarovic V."/>
            <person name="Bartak M."/>
            <person name="Svec P."/>
            <person name="Pantucek R."/>
        </authorList>
    </citation>
    <scope>NUCLEOTIDE SEQUENCE [LARGE SCALE GENOMIC DNA]</scope>
    <source>
        <strain evidence="6 7">CCM 8695</strain>
    </source>
</reference>
<dbReference type="Pfam" id="PF25023">
    <property type="entry name" value="TEN_YD-shell"/>
    <property type="match status" value="1"/>
</dbReference>
<dbReference type="NCBIfam" id="TIGR01643">
    <property type="entry name" value="YD_repeat_2x"/>
    <property type="match status" value="10"/>
</dbReference>
<dbReference type="InterPro" id="IPR006530">
    <property type="entry name" value="YD"/>
</dbReference>
<dbReference type="EMBL" id="WHJG01000065">
    <property type="protein sequence ID" value="NHZ83844.1"/>
    <property type="molecule type" value="Genomic_DNA"/>
</dbReference>
<dbReference type="Gene3D" id="2.180.10.10">
    <property type="entry name" value="RHS repeat-associated core"/>
    <property type="match status" value="3"/>
</dbReference>
<dbReference type="PANTHER" id="PTHR32305:SF15">
    <property type="entry name" value="PROTEIN RHSA-RELATED"/>
    <property type="match status" value="1"/>
</dbReference>
<organism evidence="6 7">
    <name type="scientific">Massilia frigida</name>
    <dbReference type="NCBI Taxonomy" id="2609281"/>
    <lineage>
        <taxon>Bacteria</taxon>
        <taxon>Pseudomonadati</taxon>
        <taxon>Pseudomonadota</taxon>
        <taxon>Betaproteobacteria</taxon>
        <taxon>Burkholderiales</taxon>
        <taxon>Oxalobacteraceae</taxon>
        <taxon>Telluria group</taxon>
        <taxon>Massilia</taxon>
    </lineage>
</organism>
<dbReference type="Pfam" id="PF03527">
    <property type="entry name" value="RHS"/>
    <property type="match status" value="1"/>
</dbReference>
<gene>
    <name evidence="6" type="ORF">F2P44_31930</name>
</gene>
<feature type="domain" description="RHS protein conserved region" evidence="3">
    <location>
        <begin position="1448"/>
        <end position="1482"/>
    </location>
</feature>
<dbReference type="InterPro" id="IPR045351">
    <property type="entry name" value="DUF6531"/>
</dbReference>
<name>A0ABX0NFA4_9BURK</name>
<dbReference type="Proteomes" id="UP000621455">
    <property type="component" value="Unassembled WGS sequence"/>
</dbReference>
<dbReference type="InterPro" id="IPR031325">
    <property type="entry name" value="RHS_repeat"/>
</dbReference>
<keyword evidence="7" id="KW-1185">Reference proteome</keyword>
<dbReference type="InterPro" id="IPR001826">
    <property type="entry name" value="RHS"/>
</dbReference>
<feature type="region of interest" description="Disordered" evidence="2">
    <location>
        <begin position="1646"/>
        <end position="1672"/>
    </location>
</feature>
<dbReference type="PANTHER" id="PTHR32305">
    <property type="match status" value="1"/>
</dbReference>
<proteinExistence type="predicted"/>
<sequence>MAHETITKSQRFYCVSVYPDICKTPVGNAVVLIPYTIKGEFVQAQAVSPNVKTHSEPMFLHGRSFIPSVTGDEPGKLGGWKSGTFTKRVESFQTSSTKGANGTHTIQEGRFVWMNDRNTVGRVMERGVKPARPRITVFGVDVPEPVQDAAKHYLENISGPLHEGAGKAMNVGGDIIVGSGVVAGAGLVVTATGVGAPVGLAMEGGAAAGATVGSAVSGVGAVTDATATGADAVATMLSTGKTPDMVGVAMKVGEDFIENVVIKKAGSAFNFVKRLASKKVIPGNTPASPAKPPDKAPAADKGGKDHDGRDGGKTVKPKEQKGDKPSDCCPKNAAPGGKKTSTRKPVHIGTGEEVLYQSDFVLAGPTPLEWGRTYRSGSESEDWGMLGARWATPFTASLSVCAKGVVYHEETGRALRLPVVGVGQEHDNRSEGFVLRCHSDSHYSLIWRDGSVDTFRRVADAVLPHGYDGVNAMLAPRSPAQVQRYAVECRTKLDGSGWTVERHEDAAPGDVLLRVRTHEGLALEALREHHIPDARTPSDLDAPARIGRIEQVLDDGTRICHVSYRYEAAAKPDDTGSEPAPFDALPQRWYLVTQTNVAGSSRTYSYQHCLLLSCTNYSGFAHHLEWGSLELLRERWSGNGLDDAQLARRHPVTQDNSYRARVFRVAGADGSGANAFAYIDHDTTCLTEADGGVLEYTFNAQWLATDVRRVGPDGIARSLGRREWDKDGMLLSDTDGAHNATRYTYDAAGNLTSVTNALGNVTRIDYDAFNRPVSVTDALGHRTRSGYDDAGRIVNSTDELGRITAYSYDGQGRLAVLTDARGGAKRLSYDGAGRLASYTDCSGYTSLYQYDGQNRLVNSVDAVGNASRYSYDGLGRMVGVTHPDKTTETFDYDGDNNLTRHTDAKGQMTSYRYNSHGLPVERIDAKGQTMRYRHDEALRLVELVNGNDDSYRFTYDEESRLLTETGFDSKTTQFSYDGAGLLVSSTCDGVRTDYLRDSMGQLVARNMSDGDVRYAYDALGRLTAVASQRAEQRFGYDAAGQLVDERVAYALGQLPLPGEPRQRTAAFTLTHAYDMLGNRIQSTLPNGRTVDTLRYGSGHWHGTLWQGTALVDLERDHLHRETARQVGTGRDRLHESRAYDPQSRLSAFTLTRGNERLRERRYEYDATGNLTRIADQRGGDLRYAYDPLGQLLSALREREWSETFAFDPAGNLLDPPSRKDGGIPHETEELRIEKAQFGEQARHGIPRLAKVTHNLLRQYAGHLYDYDARGNVIGKRSPAGDGDGGGAQALALVYDSENRLITATRTNDQGRQVAHYTYDAFGRRIAKEVSEERREANGAARPFAVKTTLFVWDGDVLAQEIHADKTVTYLYEPDSFVPLARIESSEGVESYAPPDTHLCHINEWELPDARNNPPPDLQQQEADKAQGHWEVWTQRQKRAGIDAVDDRIHYYQCDHLGTPLDLLNEDGVSVWSGRYKAWGRILRYSANDVEQPLRFQGQYEDAETGLYYNRYRYYDPDCARYITQDPIGLNGGTNLYQYSPNPTAWVDPLGLAAGKDCCCPKLLMLNPKDINFAQRSVNSGFDIPGGKISMEKAIRLGAAQVAEFPPISVINVKGQWVARDGNSRLLIARKTKAKQIAALDESSCEDKRKDLSSRLRNNGLERSGTNELPVAR</sequence>
<feature type="compositionally biased region" description="Basic and acidic residues" evidence="2">
    <location>
        <begin position="292"/>
        <end position="326"/>
    </location>
</feature>
<evidence type="ECO:0000256" key="1">
    <source>
        <dbReference type="ARBA" id="ARBA00022737"/>
    </source>
</evidence>
<feature type="domain" description="DUF6531" evidence="4">
    <location>
        <begin position="344"/>
        <end position="416"/>
    </location>
</feature>
<dbReference type="InterPro" id="IPR056823">
    <property type="entry name" value="TEN-like_YD-shell"/>
</dbReference>
<dbReference type="PRINTS" id="PR00394">
    <property type="entry name" value="RHSPROTEIN"/>
</dbReference>